<feature type="region of interest" description="Disordered" evidence="1">
    <location>
        <begin position="289"/>
        <end position="339"/>
    </location>
</feature>
<evidence type="ECO:0000313" key="2">
    <source>
        <dbReference type="EMBL" id="CAI5760020.1"/>
    </source>
</evidence>
<keyword evidence="3" id="KW-1185">Reference proteome</keyword>
<evidence type="ECO:0000313" key="3">
    <source>
        <dbReference type="Proteomes" id="UP001152885"/>
    </source>
</evidence>
<dbReference type="EMBL" id="CANTUO010000005">
    <property type="protein sequence ID" value="CAI5760020.1"/>
    <property type="molecule type" value="Genomic_DNA"/>
</dbReference>
<reference evidence="2" key="1">
    <citation type="submission" date="2022-12" db="EMBL/GenBank/DDBJ databases">
        <authorList>
            <person name="Brejova B."/>
        </authorList>
    </citation>
    <scope>NUCLEOTIDE SEQUENCE</scope>
</reference>
<proteinExistence type="predicted"/>
<feature type="compositionally biased region" description="Basic and acidic residues" evidence="1">
    <location>
        <begin position="296"/>
        <end position="309"/>
    </location>
</feature>
<sequence length="339" mass="38435">MNNSSTNIDNISLIEHLKYTLSKELEKICKESAHDVTYKSITISITMFRDEETNKFESDIKIDKQKTRTKRKTKSDSVVVTKEQPMALPSILNHYRDLLETYSPNQHQDQYQVADYSQGQNQHQVTNYVPYYNHYQYHPIPVNHVTNQYSYSAGNNQPTNLASSPFPDTNLPATSPAALPISIQQLQEINSSSNEDSTTFQNNSQPLTALTNEYSTVSVNTEPTVLPLYDSYSTIEPPKLSISPLNEVWNSSQELRPTSLPPFEALDTFELPEPIISPLAKSFRITHEGLTSNCTAEEKNEPKDDSEPKSRRRGRPPKVVKPSKKTVKKQVVKQVSVED</sequence>
<gene>
    <name evidence="2" type="ORF">CANVERA_P4532</name>
</gene>
<evidence type="ECO:0000256" key="1">
    <source>
        <dbReference type="SAM" id="MobiDB-lite"/>
    </source>
</evidence>
<comment type="caution">
    <text evidence="2">The sequence shown here is derived from an EMBL/GenBank/DDBJ whole genome shotgun (WGS) entry which is preliminary data.</text>
</comment>
<feature type="compositionally biased region" description="Basic residues" evidence="1">
    <location>
        <begin position="310"/>
        <end position="331"/>
    </location>
</feature>
<dbReference type="Proteomes" id="UP001152885">
    <property type="component" value="Unassembled WGS sequence"/>
</dbReference>
<organism evidence="2 3">
    <name type="scientific">Candida verbasci</name>
    <dbReference type="NCBI Taxonomy" id="1227364"/>
    <lineage>
        <taxon>Eukaryota</taxon>
        <taxon>Fungi</taxon>
        <taxon>Dikarya</taxon>
        <taxon>Ascomycota</taxon>
        <taxon>Saccharomycotina</taxon>
        <taxon>Pichiomycetes</taxon>
        <taxon>Debaryomycetaceae</taxon>
        <taxon>Candida/Lodderomyces clade</taxon>
        <taxon>Candida</taxon>
    </lineage>
</organism>
<protein>
    <submittedName>
        <fullName evidence="2">Uncharacterized protein</fullName>
    </submittedName>
</protein>
<name>A0A9W4U119_9ASCO</name>
<accession>A0A9W4U119</accession>
<dbReference type="AlphaFoldDB" id="A0A9W4U119"/>